<feature type="region of interest" description="Disordered" evidence="1">
    <location>
        <begin position="38"/>
        <end position="137"/>
    </location>
</feature>
<dbReference type="EMBL" id="CAJNNW010003439">
    <property type="protein sequence ID" value="CAE8645377.1"/>
    <property type="molecule type" value="Genomic_DNA"/>
</dbReference>
<evidence type="ECO:0000256" key="1">
    <source>
        <dbReference type="SAM" id="MobiDB-lite"/>
    </source>
</evidence>
<feature type="compositionally biased region" description="Low complexity" evidence="1">
    <location>
        <begin position="74"/>
        <end position="88"/>
    </location>
</feature>
<accession>A0A813I5D8</accession>
<evidence type="ECO:0000313" key="2">
    <source>
        <dbReference type="EMBL" id="CAE8645377.1"/>
    </source>
</evidence>
<reference evidence="2" key="1">
    <citation type="submission" date="2021-02" db="EMBL/GenBank/DDBJ databases">
        <authorList>
            <person name="Dougan E. K."/>
            <person name="Rhodes N."/>
            <person name="Thang M."/>
            <person name="Chan C."/>
        </authorList>
    </citation>
    <scope>NUCLEOTIDE SEQUENCE</scope>
</reference>
<feature type="compositionally biased region" description="Polar residues" evidence="1">
    <location>
        <begin position="220"/>
        <end position="229"/>
    </location>
</feature>
<organism evidence="2 3">
    <name type="scientific">Polarella glacialis</name>
    <name type="common">Dinoflagellate</name>
    <dbReference type="NCBI Taxonomy" id="89957"/>
    <lineage>
        <taxon>Eukaryota</taxon>
        <taxon>Sar</taxon>
        <taxon>Alveolata</taxon>
        <taxon>Dinophyceae</taxon>
        <taxon>Suessiales</taxon>
        <taxon>Suessiaceae</taxon>
        <taxon>Polarella</taxon>
    </lineage>
</organism>
<sequence>DLKPLEALESLEECRHSPEMRCLRIALCNLCNERHAAGRVSTSGTGDGIKTPPIQGAGSPNMKASGGPSPWLRPPGASSSGANSPTPGRSGASSNIESFSSSPVMPSHFRRHGRSASGASASGALHCHPGDKKRPWGSRQATLEAMEDLELPGMFEPVDSPLLARSVNMPTKPMSVPCDSDPSERLADQLVHCLILPLDVGWFPSPLFLALAVQEPTQISSSNLTSPSLHESTRRSHVSSSSRGEVEGIRSPPRPGWFRNLKEWWKSDVMGSRDTVAKEGWVEAVERELLQLALAASGRGLRNFGQGFETLGAQGAHSSSMVS</sequence>
<feature type="region of interest" description="Disordered" evidence="1">
    <location>
        <begin position="220"/>
        <end position="252"/>
    </location>
</feature>
<feature type="compositionally biased region" description="Polar residues" evidence="1">
    <location>
        <begin position="91"/>
        <end position="104"/>
    </location>
</feature>
<feature type="non-terminal residue" evidence="2">
    <location>
        <position position="1"/>
    </location>
</feature>
<dbReference type="AlphaFoldDB" id="A0A813I5D8"/>
<evidence type="ECO:0000313" key="3">
    <source>
        <dbReference type="Proteomes" id="UP000626109"/>
    </source>
</evidence>
<feature type="compositionally biased region" description="Low complexity" evidence="1">
    <location>
        <begin position="115"/>
        <end position="124"/>
    </location>
</feature>
<name>A0A813I5D8_POLGL</name>
<protein>
    <submittedName>
        <fullName evidence="2">Uncharacterized protein</fullName>
    </submittedName>
</protein>
<proteinExistence type="predicted"/>
<comment type="caution">
    <text evidence="2">The sequence shown here is derived from an EMBL/GenBank/DDBJ whole genome shotgun (WGS) entry which is preliminary data.</text>
</comment>
<gene>
    <name evidence="2" type="ORF">PGLA2088_LOCUS3846</name>
</gene>
<dbReference type="Proteomes" id="UP000626109">
    <property type="component" value="Unassembled WGS sequence"/>
</dbReference>